<gene>
    <name evidence="1" type="ORF">PGLA1383_LOCUS2621</name>
</gene>
<sequence>MARAEPTGAGKVEPWLSTLASKIHSRDLHALSIEEVETAYRAKAFADVWLQVTGTKLPEGLRPQMAQRLSRAGRLRDESAALPLSEGELPASAFLKAVSAGDLDAVRRGLECRDRLRLMGAAWLMINSVAVPTLPRELATVRFCSCCTTTALTWRPETGLAGVLCTSPASTAALPLQSACWTAAVSGLGWRTRVVARPCIWQHAARTQLFAAALRAGSRSL</sequence>
<protein>
    <submittedName>
        <fullName evidence="1">Uncharacterized protein</fullName>
    </submittedName>
</protein>
<name>A0A813DDL9_POLGL</name>
<reference evidence="1" key="1">
    <citation type="submission" date="2021-02" db="EMBL/GenBank/DDBJ databases">
        <authorList>
            <person name="Dougan E. K."/>
            <person name="Rhodes N."/>
            <person name="Thang M."/>
            <person name="Chan C."/>
        </authorList>
    </citation>
    <scope>NUCLEOTIDE SEQUENCE</scope>
</reference>
<proteinExistence type="predicted"/>
<evidence type="ECO:0000313" key="1">
    <source>
        <dbReference type="EMBL" id="CAE8583666.1"/>
    </source>
</evidence>
<organism evidence="1 2">
    <name type="scientific">Polarella glacialis</name>
    <name type="common">Dinoflagellate</name>
    <dbReference type="NCBI Taxonomy" id="89957"/>
    <lineage>
        <taxon>Eukaryota</taxon>
        <taxon>Sar</taxon>
        <taxon>Alveolata</taxon>
        <taxon>Dinophyceae</taxon>
        <taxon>Suessiales</taxon>
        <taxon>Suessiaceae</taxon>
        <taxon>Polarella</taxon>
    </lineage>
</organism>
<evidence type="ECO:0000313" key="2">
    <source>
        <dbReference type="Proteomes" id="UP000654075"/>
    </source>
</evidence>
<dbReference type="Proteomes" id="UP000654075">
    <property type="component" value="Unassembled WGS sequence"/>
</dbReference>
<keyword evidence="2" id="KW-1185">Reference proteome</keyword>
<accession>A0A813DDL9</accession>
<comment type="caution">
    <text evidence="1">The sequence shown here is derived from an EMBL/GenBank/DDBJ whole genome shotgun (WGS) entry which is preliminary data.</text>
</comment>
<dbReference type="EMBL" id="CAJNNV010000820">
    <property type="protein sequence ID" value="CAE8583666.1"/>
    <property type="molecule type" value="Genomic_DNA"/>
</dbReference>
<dbReference type="AlphaFoldDB" id="A0A813DDL9"/>